<dbReference type="FunCoup" id="A0A251TJ83">
    <property type="interactions" value="12"/>
</dbReference>
<dbReference type="OMA" id="VICLKSW"/>
<dbReference type="PANTHER" id="PTHR31672:SF13">
    <property type="entry name" value="F-BOX PROTEIN CPR30-LIKE"/>
    <property type="match status" value="1"/>
</dbReference>
<dbReference type="InterPro" id="IPR017451">
    <property type="entry name" value="F-box-assoc_interact_dom"/>
</dbReference>
<evidence type="ECO:0000313" key="4">
    <source>
        <dbReference type="Proteomes" id="UP000215914"/>
    </source>
</evidence>
<dbReference type="SUPFAM" id="SSF81383">
    <property type="entry name" value="F-box domain"/>
    <property type="match status" value="1"/>
</dbReference>
<organism evidence="3 4">
    <name type="scientific">Helianthus annuus</name>
    <name type="common">Common sunflower</name>
    <dbReference type="NCBI Taxonomy" id="4232"/>
    <lineage>
        <taxon>Eukaryota</taxon>
        <taxon>Viridiplantae</taxon>
        <taxon>Streptophyta</taxon>
        <taxon>Embryophyta</taxon>
        <taxon>Tracheophyta</taxon>
        <taxon>Spermatophyta</taxon>
        <taxon>Magnoliopsida</taxon>
        <taxon>eudicotyledons</taxon>
        <taxon>Gunneridae</taxon>
        <taxon>Pentapetalae</taxon>
        <taxon>asterids</taxon>
        <taxon>campanulids</taxon>
        <taxon>Asterales</taxon>
        <taxon>Asteraceae</taxon>
        <taxon>Asteroideae</taxon>
        <taxon>Heliantheae alliance</taxon>
        <taxon>Heliantheae</taxon>
        <taxon>Helianthus</taxon>
    </lineage>
</organism>
<dbReference type="InParanoid" id="A0A251TJ83"/>
<dbReference type="PROSITE" id="PS50181">
    <property type="entry name" value="FBOX"/>
    <property type="match status" value="1"/>
</dbReference>
<gene>
    <name evidence="3" type="ORF">HannXRQ_Chr10g0295591</name>
    <name evidence="2" type="ORF">HanXRQr2_Chr03g0108931</name>
</gene>
<evidence type="ECO:0000313" key="3">
    <source>
        <dbReference type="EMBL" id="OTG11150.1"/>
    </source>
</evidence>
<dbReference type="CDD" id="cd22157">
    <property type="entry name" value="F-box_AtFBW1-like"/>
    <property type="match status" value="1"/>
</dbReference>
<name>A0A251TJ83_HELAN</name>
<dbReference type="InterPro" id="IPR036047">
    <property type="entry name" value="F-box-like_dom_sf"/>
</dbReference>
<accession>A0A251TJ83</accession>
<dbReference type="InterPro" id="IPR001810">
    <property type="entry name" value="F-box_dom"/>
</dbReference>
<evidence type="ECO:0000313" key="2">
    <source>
        <dbReference type="EMBL" id="KAF5814250.1"/>
    </source>
</evidence>
<dbReference type="SUPFAM" id="SSF117281">
    <property type="entry name" value="Kelch motif"/>
    <property type="match status" value="1"/>
</dbReference>
<dbReference type="SMART" id="SM00256">
    <property type="entry name" value="FBOX"/>
    <property type="match status" value="1"/>
</dbReference>
<dbReference type="EMBL" id="MNCJ02000318">
    <property type="protein sequence ID" value="KAF5814250.1"/>
    <property type="molecule type" value="Genomic_DNA"/>
</dbReference>
<dbReference type="NCBIfam" id="TIGR01640">
    <property type="entry name" value="F_box_assoc_1"/>
    <property type="match status" value="1"/>
</dbReference>
<dbReference type="PANTHER" id="PTHR31672">
    <property type="entry name" value="BNACNNG10540D PROTEIN"/>
    <property type="match status" value="1"/>
</dbReference>
<dbReference type="EMBL" id="CM007899">
    <property type="protein sequence ID" value="OTG11150.1"/>
    <property type="molecule type" value="Genomic_DNA"/>
</dbReference>
<dbReference type="InterPro" id="IPR006527">
    <property type="entry name" value="F-box-assoc_dom_typ1"/>
</dbReference>
<dbReference type="Gene3D" id="1.20.1280.50">
    <property type="match status" value="1"/>
</dbReference>
<protein>
    <submittedName>
        <fullName evidence="2">F-box domain, kelch-type beta propeller, F-box associated interaction</fullName>
    </submittedName>
    <submittedName>
        <fullName evidence="3">Putative F-box domain-containing protein</fullName>
    </submittedName>
</protein>
<dbReference type="Pfam" id="PF00646">
    <property type="entry name" value="F-box"/>
    <property type="match status" value="1"/>
</dbReference>
<dbReference type="Pfam" id="PF07734">
    <property type="entry name" value="FBA_1"/>
    <property type="match status" value="1"/>
</dbReference>
<dbReference type="AlphaFoldDB" id="A0A251TJ83"/>
<keyword evidence="4" id="KW-1185">Reference proteome</keyword>
<dbReference type="InterPro" id="IPR050796">
    <property type="entry name" value="SCF_F-box_component"/>
</dbReference>
<evidence type="ECO:0000259" key="1">
    <source>
        <dbReference type="PROSITE" id="PS50181"/>
    </source>
</evidence>
<reference evidence="2" key="3">
    <citation type="submission" date="2020-06" db="EMBL/GenBank/DDBJ databases">
        <title>Helianthus annuus Genome sequencing and assembly Release 2.</title>
        <authorList>
            <person name="Gouzy J."/>
            <person name="Langlade N."/>
            <person name="Munos S."/>
        </authorList>
    </citation>
    <scope>NUCLEOTIDE SEQUENCE</scope>
    <source>
        <tissue evidence="2">Leaves</tissue>
    </source>
</reference>
<sequence>MFSPSMEEVLPENLILDILSRLPVKTIIRCKCVCKKWRDLVSDPYFVQLHLSRSRQCLMIHEGKTVDLQERLQWVEIEHDNLDPVKTLDRDSFPVGSVNGLICCCVPYDNSIHVFNPVLEENMLLPKPELKIEGSMSYGFGVSMDGEYKVILRGRRKPDYMPYEYEVDVYTLGTDQWRVLGQTLDDLNKMRCGPGVFLNSHVYWLGIYGQIYDFDLTTETSELFPPPPGWEKLESKKMLGVLKGRLSRICWCSLALDLWVMKGDSWYKEIAIIQEIISLTPKSEPLCLMDGLNGTSVLMLLDKETNQFVAYCLNTNTILHLEWPGCLYRISYIMTYCPSFVKLITNWIRVSSRGVQLQCK</sequence>
<feature type="domain" description="F-box" evidence="1">
    <location>
        <begin position="4"/>
        <end position="49"/>
    </location>
</feature>
<dbReference type="InterPro" id="IPR015915">
    <property type="entry name" value="Kelch-typ_b-propeller"/>
</dbReference>
<reference evidence="2 4" key="1">
    <citation type="journal article" date="2017" name="Nature">
        <title>The sunflower genome provides insights into oil metabolism, flowering and Asterid evolution.</title>
        <authorList>
            <person name="Badouin H."/>
            <person name="Gouzy J."/>
            <person name="Grassa C.J."/>
            <person name="Murat F."/>
            <person name="Staton S.E."/>
            <person name="Cottret L."/>
            <person name="Lelandais-Briere C."/>
            <person name="Owens G.L."/>
            <person name="Carrere S."/>
            <person name="Mayjonade B."/>
            <person name="Legrand L."/>
            <person name="Gill N."/>
            <person name="Kane N.C."/>
            <person name="Bowers J.E."/>
            <person name="Hubner S."/>
            <person name="Bellec A."/>
            <person name="Berard A."/>
            <person name="Berges H."/>
            <person name="Blanchet N."/>
            <person name="Boniface M.C."/>
            <person name="Brunel D."/>
            <person name="Catrice O."/>
            <person name="Chaidir N."/>
            <person name="Claudel C."/>
            <person name="Donnadieu C."/>
            <person name="Faraut T."/>
            <person name="Fievet G."/>
            <person name="Helmstetter N."/>
            <person name="King M."/>
            <person name="Knapp S.J."/>
            <person name="Lai Z."/>
            <person name="Le Paslier M.C."/>
            <person name="Lippi Y."/>
            <person name="Lorenzon L."/>
            <person name="Mandel J.R."/>
            <person name="Marage G."/>
            <person name="Marchand G."/>
            <person name="Marquand E."/>
            <person name="Bret-Mestries E."/>
            <person name="Morien E."/>
            <person name="Nambeesan S."/>
            <person name="Nguyen T."/>
            <person name="Pegot-Espagnet P."/>
            <person name="Pouilly N."/>
            <person name="Raftis F."/>
            <person name="Sallet E."/>
            <person name="Schiex T."/>
            <person name="Thomas J."/>
            <person name="Vandecasteele C."/>
            <person name="Vares D."/>
            <person name="Vear F."/>
            <person name="Vautrin S."/>
            <person name="Crespi M."/>
            <person name="Mangin B."/>
            <person name="Burke J.M."/>
            <person name="Salse J."/>
            <person name="Munos S."/>
            <person name="Vincourt P."/>
            <person name="Rieseberg L.H."/>
            <person name="Langlade N.B."/>
        </authorList>
    </citation>
    <scope>NUCLEOTIDE SEQUENCE [LARGE SCALE GENOMIC DNA]</scope>
    <source>
        <strain evidence="4">cv. SF193</strain>
        <tissue evidence="2">Leaves</tissue>
    </source>
</reference>
<proteinExistence type="predicted"/>
<reference evidence="3" key="2">
    <citation type="submission" date="2017-02" db="EMBL/GenBank/DDBJ databases">
        <title>Sunflower complete genome.</title>
        <authorList>
            <person name="Langlade N."/>
            <person name="Munos S."/>
        </authorList>
    </citation>
    <scope>NUCLEOTIDE SEQUENCE [LARGE SCALE GENOMIC DNA]</scope>
    <source>
        <tissue evidence="3">Leaves</tissue>
    </source>
</reference>
<dbReference type="Gramene" id="mRNA:HanXRQr2_Chr03g0108931">
    <property type="protein sequence ID" value="CDS:HanXRQr2_Chr03g0108931.1"/>
    <property type="gene ID" value="HanXRQr2_Chr03g0108931"/>
</dbReference>
<dbReference type="Proteomes" id="UP000215914">
    <property type="component" value="Chromosome 10"/>
</dbReference>